<dbReference type="EMBL" id="VZZJ01000005">
    <property type="protein sequence ID" value="KAB1074419.1"/>
    <property type="molecule type" value="Genomic_DNA"/>
</dbReference>
<dbReference type="Proteomes" id="UP000441523">
    <property type="component" value="Unassembled WGS sequence"/>
</dbReference>
<accession>A0A6N6MTU9</accession>
<dbReference type="AlphaFoldDB" id="A0A6N6MTU9"/>
<dbReference type="RefSeq" id="WP_150962815.1">
    <property type="nucleotide sequence ID" value="NZ_VZZJ01000005.1"/>
</dbReference>
<protein>
    <submittedName>
        <fullName evidence="1">Uncharacterized protein</fullName>
    </submittedName>
</protein>
<reference evidence="1 2" key="1">
    <citation type="submission" date="2019-09" db="EMBL/GenBank/DDBJ databases">
        <title>YIM 132548 draft genome.</title>
        <authorList>
            <person name="Jiang L."/>
        </authorList>
    </citation>
    <scope>NUCLEOTIDE SEQUENCE [LARGE SCALE GENOMIC DNA]</scope>
    <source>
        <strain evidence="1 2">YIM 132548</strain>
    </source>
</reference>
<gene>
    <name evidence="1" type="ORF">F6X51_08640</name>
</gene>
<sequence>MTINRDAIEQAADLSALRVLVQTVALLTFEGHGFTPEKVRALGRGFAAELADVTVPGAGETYDEAIRGANMRAISALFDAVADGMRTGEG</sequence>
<evidence type="ECO:0000313" key="2">
    <source>
        <dbReference type="Proteomes" id="UP000441523"/>
    </source>
</evidence>
<comment type="caution">
    <text evidence="1">The sequence shown here is derived from an EMBL/GenBank/DDBJ whole genome shotgun (WGS) entry which is preliminary data.</text>
</comment>
<organism evidence="1 2">
    <name type="scientific">Methylobacterium planeticum</name>
    <dbReference type="NCBI Taxonomy" id="2615211"/>
    <lineage>
        <taxon>Bacteria</taxon>
        <taxon>Pseudomonadati</taxon>
        <taxon>Pseudomonadota</taxon>
        <taxon>Alphaproteobacteria</taxon>
        <taxon>Hyphomicrobiales</taxon>
        <taxon>Methylobacteriaceae</taxon>
        <taxon>Methylobacterium</taxon>
    </lineage>
</organism>
<proteinExistence type="predicted"/>
<keyword evidence="2" id="KW-1185">Reference proteome</keyword>
<evidence type="ECO:0000313" key="1">
    <source>
        <dbReference type="EMBL" id="KAB1074419.1"/>
    </source>
</evidence>
<name>A0A6N6MTU9_9HYPH</name>